<dbReference type="RefSeq" id="WP_149620905.1">
    <property type="nucleotide sequence ID" value="NZ_VOBL01000029.1"/>
</dbReference>
<gene>
    <name evidence="1" type="ORF">FQ154_18755</name>
</gene>
<evidence type="ECO:0000313" key="2">
    <source>
        <dbReference type="Proteomes" id="UP000323856"/>
    </source>
</evidence>
<protein>
    <submittedName>
        <fullName evidence="1">Uncharacterized protein</fullName>
    </submittedName>
</protein>
<evidence type="ECO:0000313" key="1">
    <source>
        <dbReference type="EMBL" id="KAA0973343.1"/>
    </source>
</evidence>
<comment type="caution">
    <text evidence="1">The sequence shown here is derived from an EMBL/GenBank/DDBJ whole genome shotgun (WGS) entry which is preliminary data.</text>
</comment>
<reference evidence="1 2" key="1">
    <citation type="submission" date="2019-07" db="EMBL/GenBank/DDBJ databases">
        <title>Analysis of the biochemical properties, biological activity and biotechnological potential of siderophores and biosurfactants produced by Antarctic psychrotolerant bacteria.</title>
        <authorList>
            <person name="Styczynski M."/>
            <person name="Krucon T."/>
            <person name="Decewicz P."/>
            <person name="Dziewit L."/>
        </authorList>
    </citation>
    <scope>NUCLEOTIDE SEQUENCE [LARGE SCALE GENOMIC DNA]</scope>
    <source>
        <strain evidence="1 2">ANT_H27</strain>
    </source>
</reference>
<proteinExistence type="predicted"/>
<sequence length="71" mass="8000">MHEEPTWTKACTCGAPISRWHGQSEVSCSRCGTEYNVSGQRLHSGWRANPSNWDDDINDLEGFELAHANDH</sequence>
<organism evidence="1 2">
    <name type="scientific">Paeniglutamicibacter gangotriensis</name>
    <dbReference type="NCBI Taxonomy" id="254787"/>
    <lineage>
        <taxon>Bacteria</taxon>
        <taxon>Bacillati</taxon>
        <taxon>Actinomycetota</taxon>
        <taxon>Actinomycetes</taxon>
        <taxon>Micrococcales</taxon>
        <taxon>Micrococcaceae</taxon>
        <taxon>Paeniglutamicibacter</taxon>
    </lineage>
</organism>
<dbReference type="AlphaFoldDB" id="A0A5B0E3B0"/>
<dbReference type="EMBL" id="VOBL01000029">
    <property type="protein sequence ID" value="KAA0973343.1"/>
    <property type="molecule type" value="Genomic_DNA"/>
</dbReference>
<name>A0A5B0E3B0_9MICC</name>
<accession>A0A5B0E3B0</accession>
<dbReference type="OrthoDB" id="5149795at2"/>
<dbReference type="Proteomes" id="UP000323856">
    <property type="component" value="Unassembled WGS sequence"/>
</dbReference>